<dbReference type="SUPFAM" id="SSF54695">
    <property type="entry name" value="POZ domain"/>
    <property type="match status" value="1"/>
</dbReference>
<keyword evidence="5" id="KW-0418">Kinase</keyword>
<gene>
    <name evidence="5" type="ORF">Ocin01_19310</name>
</gene>
<dbReference type="Gene3D" id="3.30.710.10">
    <property type="entry name" value="Potassium Channel Kv1.1, Chain A"/>
    <property type="match status" value="1"/>
</dbReference>
<keyword evidence="2" id="KW-0833">Ubl conjugation pathway</keyword>
<dbReference type="SMART" id="SM00512">
    <property type="entry name" value="Skp1"/>
    <property type="match status" value="1"/>
</dbReference>
<evidence type="ECO:0000313" key="6">
    <source>
        <dbReference type="Proteomes" id="UP000094527"/>
    </source>
</evidence>
<evidence type="ECO:0000256" key="3">
    <source>
        <dbReference type="SAM" id="MobiDB-lite"/>
    </source>
</evidence>
<dbReference type="PANTHER" id="PTHR11165">
    <property type="entry name" value="SKP1"/>
    <property type="match status" value="1"/>
</dbReference>
<name>A0A1D2M357_ORCCI</name>
<organism evidence="5 6">
    <name type="scientific">Orchesella cincta</name>
    <name type="common">Springtail</name>
    <name type="synonym">Podura cincta</name>
    <dbReference type="NCBI Taxonomy" id="48709"/>
    <lineage>
        <taxon>Eukaryota</taxon>
        <taxon>Metazoa</taxon>
        <taxon>Ecdysozoa</taxon>
        <taxon>Arthropoda</taxon>
        <taxon>Hexapoda</taxon>
        <taxon>Collembola</taxon>
        <taxon>Entomobryomorpha</taxon>
        <taxon>Entomobryoidea</taxon>
        <taxon>Orchesellidae</taxon>
        <taxon>Orchesellinae</taxon>
        <taxon>Orchesella</taxon>
    </lineage>
</organism>
<feature type="domain" description="SKP1 component POZ" evidence="4">
    <location>
        <begin position="3"/>
        <end position="62"/>
    </location>
</feature>
<evidence type="ECO:0000313" key="5">
    <source>
        <dbReference type="EMBL" id="ODM87372.1"/>
    </source>
</evidence>
<dbReference type="OrthoDB" id="2342932at2759"/>
<accession>A0A1D2M357</accession>
<dbReference type="STRING" id="48709.A0A1D2M357"/>
<feature type="non-terminal residue" evidence="5">
    <location>
        <position position="158"/>
    </location>
</feature>
<evidence type="ECO:0000256" key="1">
    <source>
        <dbReference type="ARBA" id="ARBA00009993"/>
    </source>
</evidence>
<evidence type="ECO:0000259" key="4">
    <source>
        <dbReference type="Pfam" id="PF03931"/>
    </source>
</evidence>
<dbReference type="Pfam" id="PF03931">
    <property type="entry name" value="Skp1_POZ"/>
    <property type="match status" value="1"/>
</dbReference>
<dbReference type="GO" id="GO:0016301">
    <property type="term" value="F:kinase activity"/>
    <property type="evidence" value="ECO:0007669"/>
    <property type="project" value="UniProtKB-KW"/>
</dbReference>
<feature type="compositionally biased region" description="Basic and acidic residues" evidence="3">
    <location>
        <begin position="110"/>
        <end position="126"/>
    </location>
</feature>
<sequence>MSTIKLLAQDGEMTEVELEVARISPTIRAMLDNLDEEGVLPLPNISTPILKKVMEWVAHHKDDYPLVENDNEEVAADVLEDAWDTQFLQMDGSRPLLGYRGASKHGYEEDGKYDIRMPRSKGDEGPPQRPKMTSVLRKKQTRAENVVYGTVVIRVTLV</sequence>
<dbReference type="InterPro" id="IPR001232">
    <property type="entry name" value="SKP1-like"/>
</dbReference>
<dbReference type="InterPro" id="IPR011333">
    <property type="entry name" value="SKP1/BTB/POZ_sf"/>
</dbReference>
<evidence type="ECO:0000256" key="2">
    <source>
        <dbReference type="ARBA" id="ARBA00022786"/>
    </source>
</evidence>
<dbReference type="AlphaFoldDB" id="A0A1D2M357"/>
<feature type="region of interest" description="Disordered" evidence="3">
    <location>
        <begin position="110"/>
        <end position="134"/>
    </location>
</feature>
<dbReference type="EMBL" id="LJIJ01005466">
    <property type="protein sequence ID" value="ODM87372.1"/>
    <property type="molecule type" value="Genomic_DNA"/>
</dbReference>
<protein>
    <submittedName>
        <fullName evidence="5">S-phase kinase-associated protein 1</fullName>
    </submittedName>
</protein>
<dbReference type="InterPro" id="IPR016897">
    <property type="entry name" value="SKP1"/>
</dbReference>
<proteinExistence type="inferred from homology"/>
<keyword evidence="5" id="KW-0808">Transferase</keyword>
<comment type="similarity">
    <text evidence="1">Belongs to the SKP1 family.</text>
</comment>
<dbReference type="GO" id="GO:0006511">
    <property type="term" value="P:ubiquitin-dependent protein catabolic process"/>
    <property type="evidence" value="ECO:0007669"/>
    <property type="project" value="InterPro"/>
</dbReference>
<keyword evidence="6" id="KW-1185">Reference proteome</keyword>
<comment type="caution">
    <text evidence="5">The sequence shown here is derived from an EMBL/GenBank/DDBJ whole genome shotgun (WGS) entry which is preliminary data.</text>
</comment>
<dbReference type="InterPro" id="IPR016073">
    <property type="entry name" value="Skp1_comp_POZ"/>
</dbReference>
<reference evidence="5 6" key="1">
    <citation type="journal article" date="2016" name="Genome Biol. Evol.">
        <title>Gene Family Evolution Reflects Adaptation to Soil Environmental Stressors in the Genome of the Collembolan Orchesella cincta.</title>
        <authorList>
            <person name="Faddeeva-Vakhrusheva A."/>
            <person name="Derks M.F."/>
            <person name="Anvar S.Y."/>
            <person name="Agamennone V."/>
            <person name="Suring W."/>
            <person name="Smit S."/>
            <person name="van Straalen N.M."/>
            <person name="Roelofs D."/>
        </authorList>
    </citation>
    <scope>NUCLEOTIDE SEQUENCE [LARGE SCALE GENOMIC DNA]</scope>
    <source>
        <tissue evidence="5">Mixed pool</tissue>
    </source>
</reference>
<dbReference type="Proteomes" id="UP000094527">
    <property type="component" value="Unassembled WGS sequence"/>
</dbReference>